<sequence>MSEEKDSAADEGRAGGIQVIARASAIMRALGAQPQGMSLAAIALAVELPRSTVQRIIGALEVEALVEAIRPGSGYRLGPALGQLIHQAHSDIISLARHSLEELCDHLQETVTLSCIRGRQTHVIDRVVAETELRVVIPMGHSLPMHATADGKALLSTLDDPTIAEWIGTTPAQLTPATRDLPALLADMKEVRRSGMAEDQEEHTAGISAISILIPTLMGPHAVSVVAPTSRFKARKGEFREALEVCKAQISSQAGSAPTK</sequence>
<dbReference type="EMBL" id="CP043626">
    <property type="protein sequence ID" value="QEY72051.1"/>
    <property type="molecule type" value="Genomic_DNA"/>
</dbReference>
<dbReference type="OrthoDB" id="9807558at2"/>
<accession>A0A9X7R424</accession>
<dbReference type="Pfam" id="PF09339">
    <property type="entry name" value="HTH_IclR"/>
    <property type="match status" value="1"/>
</dbReference>
<dbReference type="InterPro" id="IPR005471">
    <property type="entry name" value="Tscrpt_reg_IclR_N"/>
</dbReference>
<name>A0A9X7R424_PSEDE</name>
<feature type="domain" description="IclR-ED" evidence="5">
    <location>
        <begin position="73"/>
        <end position="256"/>
    </location>
</feature>
<dbReference type="InterPro" id="IPR036388">
    <property type="entry name" value="WH-like_DNA-bd_sf"/>
</dbReference>
<evidence type="ECO:0000313" key="7">
    <source>
        <dbReference type="Proteomes" id="UP000326659"/>
    </source>
</evidence>
<gene>
    <name evidence="6" type="ORF">F1C79_10755</name>
</gene>
<dbReference type="SUPFAM" id="SSF55781">
    <property type="entry name" value="GAF domain-like"/>
    <property type="match status" value="1"/>
</dbReference>
<dbReference type="InterPro" id="IPR029016">
    <property type="entry name" value="GAF-like_dom_sf"/>
</dbReference>
<keyword evidence="7" id="KW-1185">Reference proteome</keyword>
<keyword evidence="2" id="KW-0238">DNA-binding</keyword>
<dbReference type="SMART" id="SM00346">
    <property type="entry name" value="HTH_ICLR"/>
    <property type="match status" value="1"/>
</dbReference>
<evidence type="ECO:0000256" key="1">
    <source>
        <dbReference type="ARBA" id="ARBA00023015"/>
    </source>
</evidence>
<evidence type="ECO:0000256" key="3">
    <source>
        <dbReference type="ARBA" id="ARBA00023163"/>
    </source>
</evidence>
<dbReference type="SUPFAM" id="SSF46785">
    <property type="entry name" value="Winged helix' DNA-binding domain"/>
    <property type="match status" value="1"/>
</dbReference>
<protein>
    <submittedName>
        <fullName evidence="6">IclR family transcriptional regulator</fullName>
    </submittedName>
</protein>
<feature type="domain" description="HTH iclR-type" evidence="4">
    <location>
        <begin position="17"/>
        <end position="79"/>
    </location>
</feature>
<dbReference type="GO" id="GO:0045892">
    <property type="term" value="P:negative regulation of DNA-templated transcription"/>
    <property type="evidence" value="ECO:0007669"/>
    <property type="project" value="TreeGrafter"/>
</dbReference>
<proteinExistence type="predicted"/>
<dbReference type="Gene3D" id="3.30.450.40">
    <property type="match status" value="1"/>
</dbReference>
<evidence type="ECO:0000256" key="2">
    <source>
        <dbReference type="ARBA" id="ARBA00023125"/>
    </source>
</evidence>
<dbReference type="GO" id="GO:0003677">
    <property type="term" value="F:DNA binding"/>
    <property type="evidence" value="ECO:0007669"/>
    <property type="project" value="UniProtKB-KW"/>
</dbReference>
<keyword evidence="3" id="KW-0804">Transcription</keyword>
<evidence type="ECO:0000259" key="4">
    <source>
        <dbReference type="PROSITE" id="PS51077"/>
    </source>
</evidence>
<organism evidence="6 7">
    <name type="scientific">Pseudomonas denitrificans</name>
    <dbReference type="NCBI Taxonomy" id="43306"/>
    <lineage>
        <taxon>Bacteria</taxon>
        <taxon>Pseudomonadati</taxon>
        <taxon>Pseudomonadota</taxon>
        <taxon>Gammaproteobacteria</taxon>
        <taxon>Pseudomonadales</taxon>
        <taxon>Pseudomonadaceae</taxon>
        <taxon>Halopseudomonas</taxon>
    </lineage>
</organism>
<dbReference type="PROSITE" id="PS51078">
    <property type="entry name" value="ICLR_ED"/>
    <property type="match status" value="1"/>
</dbReference>
<dbReference type="InterPro" id="IPR050707">
    <property type="entry name" value="HTH_MetabolicPath_Reg"/>
</dbReference>
<dbReference type="PANTHER" id="PTHR30136">
    <property type="entry name" value="HELIX-TURN-HELIX TRANSCRIPTIONAL REGULATOR, ICLR FAMILY"/>
    <property type="match status" value="1"/>
</dbReference>
<dbReference type="PROSITE" id="PS51077">
    <property type="entry name" value="HTH_ICLR"/>
    <property type="match status" value="1"/>
</dbReference>
<evidence type="ECO:0000259" key="5">
    <source>
        <dbReference type="PROSITE" id="PS51078"/>
    </source>
</evidence>
<dbReference type="InterPro" id="IPR036390">
    <property type="entry name" value="WH_DNA-bd_sf"/>
</dbReference>
<reference evidence="6 7" key="1">
    <citation type="submission" date="2019-09" db="EMBL/GenBank/DDBJ databases">
        <title>Prosopis cineraria nodule microbiome.</title>
        <authorList>
            <person name="Chaluvadi S.R."/>
            <person name="Ali R."/>
            <person name="Wang X."/>
        </authorList>
    </citation>
    <scope>NUCLEOTIDE SEQUENCE [LARGE SCALE GENOMIC DNA]</scope>
    <source>
        <strain evidence="6 7">BG1</strain>
    </source>
</reference>
<dbReference type="KEGG" id="pden:F1C79_10755"/>
<dbReference type="RefSeq" id="WP_151187396.1">
    <property type="nucleotide sequence ID" value="NZ_CP043626.1"/>
</dbReference>
<evidence type="ECO:0000313" key="6">
    <source>
        <dbReference type="EMBL" id="QEY72051.1"/>
    </source>
</evidence>
<dbReference type="Gene3D" id="1.10.10.10">
    <property type="entry name" value="Winged helix-like DNA-binding domain superfamily/Winged helix DNA-binding domain"/>
    <property type="match status" value="1"/>
</dbReference>
<dbReference type="Proteomes" id="UP000326659">
    <property type="component" value="Chromosome"/>
</dbReference>
<keyword evidence="1" id="KW-0805">Transcription regulation</keyword>
<dbReference type="AlphaFoldDB" id="A0A9X7R424"/>
<dbReference type="PANTHER" id="PTHR30136:SF35">
    <property type="entry name" value="HTH-TYPE TRANSCRIPTIONAL REGULATOR RV1719"/>
    <property type="match status" value="1"/>
</dbReference>
<dbReference type="Pfam" id="PF01614">
    <property type="entry name" value="IclR_C"/>
    <property type="match status" value="1"/>
</dbReference>
<dbReference type="GO" id="GO:0003700">
    <property type="term" value="F:DNA-binding transcription factor activity"/>
    <property type="evidence" value="ECO:0007669"/>
    <property type="project" value="TreeGrafter"/>
</dbReference>
<dbReference type="InterPro" id="IPR014757">
    <property type="entry name" value="Tscrpt_reg_IclR_C"/>
</dbReference>